<dbReference type="GO" id="GO:0060395">
    <property type="term" value="P:SMAD protein signal transduction"/>
    <property type="evidence" value="ECO:0007669"/>
    <property type="project" value="TreeGrafter"/>
</dbReference>
<dbReference type="GO" id="GO:0051239">
    <property type="term" value="P:regulation of multicellular organismal process"/>
    <property type="evidence" value="ECO:0007669"/>
    <property type="project" value="UniProtKB-ARBA"/>
</dbReference>
<organism evidence="5">
    <name type="scientific">Darwinula stevensoni</name>
    <dbReference type="NCBI Taxonomy" id="69355"/>
    <lineage>
        <taxon>Eukaryota</taxon>
        <taxon>Metazoa</taxon>
        <taxon>Ecdysozoa</taxon>
        <taxon>Arthropoda</taxon>
        <taxon>Crustacea</taxon>
        <taxon>Oligostraca</taxon>
        <taxon>Ostracoda</taxon>
        <taxon>Podocopa</taxon>
        <taxon>Podocopida</taxon>
        <taxon>Darwinulocopina</taxon>
        <taxon>Darwinuloidea</taxon>
        <taxon>Darwinulidae</taxon>
        <taxon>Darwinula</taxon>
    </lineage>
</organism>
<dbReference type="InterPro" id="IPR017855">
    <property type="entry name" value="SMAD-like_dom_sf"/>
</dbReference>
<dbReference type="PANTHER" id="PTHR13703:SF54">
    <property type="entry name" value="MOTHERS AGAINST DECAPENTAPLEGIC HOMOLOG"/>
    <property type="match status" value="1"/>
</dbReference>
<dbReference type="Pfam" id="PF03166">
    <property type="entry name" value="MH2"/>
    <property type="match status" value="1"/>
</dbReference>
<dbReference type="EMBL" id="CAJPEV010013990">
    <property type="protein sequence ID" value="CAG0906862.1"/>
    <property type="molecule type" value="Genomic_DNA"/>
</dbReference>
<dbReference type="Proteomes" id="UP000677054">
    <property type="component" value="Unassembled WGS sequence"/>
</dbReference>
<dbReference type="SMART" id="SM00524">
    <property type="entry name" value="DWB"/>
    <property type="match status" value="1"/>
</dbReference>
<dbReference type="SUPFAM" id="SSF49879">
    <property type="entry name" value="SMAD/FHA domain"/>
    <property type="match status" value="1"/>
</dbReference>
<gene>
    <name evidence="5" type="ORF">DSTB1V02_LOCUS14640</name>
</gene>
<dbReference type="GO" id="GO:0009653">
    <property type="term" value="P:anatomical structure morphogenesis"/>
    <property type="evidence" value="ECO:0007669"/>
    <property type="project" value="TreeGrafter"/>
</dbReference>
<dbReference type="GO" id="GO:0006357">
    <property type="term" value="P:regulation of transcription by RNA polymerase II"/>
    <property type="evidence" value="ECO:0007669"/>
    <property type="project" value="TreeGrafter"/>
</dbReference>
<dbReference type="GO" id="GO:0050793">
    <property type="term" value="P:regulation of developmental process"/>
    <property type="evidence" value="ECO:0007669"/>
    <property type="project" value="UniProtKB-ARBA"/>
</dbReference>
<dbReference type="PANTHER" id="PTHR13703">
    <property type="entry name" value="SMAD"/>
    <property type="match status" value="1"/>
</dbReference>
<dbReference type="InterPro" id="IPR008984">
    <property type="entry name" value="SMAD_FHA_dom_sf"/>
</dbReference>
<keyword evidence="1" id="KW-0805">Transcription regulation</keyword>
<dbReference type="OrthoDB" id="5946219at2759"/>
<evidence type="ECO:0000313" key="5">
    <source>
        <dbReference type="EMBL" id="CAD7254894.1"/>
    </source>
</evidence>
<dbReference type="PROSITE" id="PS51076">
    <property type="entry name" value="MH2"/>
    <property type="match status" value="1"/>
</dbReference>
<dbReference type="GO" id="GO:0071144">
    <property type="term" value="C:heteromeric SMAD protein complex"/>
    <property type="evidence" value="ECO:0007669"/>
    <property type="project" value="TreeGrafter"/>
</dbReference>
<accession>A0A7R9FTR5</accession>
<name>A0A7R9FTR5_9CRUS</name>
<dbReference type="EMBL" id="LR913508">
    <property type="protein sequence ID" value="CAD7254894.1"/>
    <property type="molecule type" value="Genomic_DNA"/>
</dbReference>
<dbReference type="AlphaFoldDB" id="A0A7R9FTR5"/>
<dbReference type="GO" id="GO:0140416">
    <property type="term" value="F:transcription regulator inhibitor activity"/>
    <property type="evidence" value="ECO:0007669"/>
    <property type="project" value="TreeGrafter"/>
</dbReference>
<feature type="domain" description="MH2" evidence="4">
    <location>
        <begin position="144"/>
        <end position="321"/>
    </location>
</feature>
<evidence type="ECO:0000256" key="1">
    <source>
        <dbReference type="ARBA" id="ARBA00023015"/>
    </source>
</evidence>
<feature type="region of interest" description="Disordered" evidence="3">
    <location>
        <begin position="50"/>
        <end position="70"/>
    </location>
</feature>
<dbReference type="Gene3D" id="2.60.200.10">
    <property type="match status" value="1"/>
</dbReference>
<evidence type="ECO:0000259" key="4">
    <source>
        <dbReference type="PROSITE" id="PS51076"/>
    </source>
</evidence>
<dbReference type="InterPro" id="IPR001132">
    <property type="entry name" value="SMAD_dom_Dwarfin-type"/>
</dbReference>
<keyword evidence="2" id="KW-0804">Transcription</keyword>
<evidence type="ECO:0000313" key="6">
    <source>
        <dbReference type="Proteomes" id="UP000677054"/>
    </source>
</evidence>
<sequence length="321" mass="36654">MPESPREWERFHLHLRLRCDAVENAAAILIAIRDRYSYRLASRPSGFRRQQTMGISPLPRPASDRRHPQTTEAVVEFASISLSGAFGLEKPRKEKSRSNPSDPRQDAYRPDECKLFERDETKSSCRLRRSLTFFFVSPPGGQHWCSLAYWELKRRVGRMFPVFKDTIHIFSDVPHGEGLCLATLAAQEARPPDPVRRTRDKIALGVVLSRDDEGVWLYNRSDHPVFVHSPTLDHPHPTSRTFLVHKLLPGYSLKVFDYLVSKYYQSLTDGGPCEGPGSGGPVDPRAVRISFAKGWGPHYSRQFVTSCPCWLEILLSEDRPR</sequence>
<dbReference type="GO" id="GO:0009791">
    <property type="term" value="P:post-embryonic development"/>
    <property type="evidence" value="ECO:0007669"/>
    <property type="project" value="UniProtKB-ARBA"/>
</dbReference>
<dbReference type="InterPro" id="IPR013790">
    <property type="entry name" value="Dwarfin"/>
</dbReference>
<evidence type="ECO:0000256" key="3">
    <source>
        <dbReference type="SAM" id="MobiDB-lite"/>
    </source>
</evidence>
<proteinExistence type="predicted"/>
<dbReference type="GO" id="GO:0070411">
    <property type="term" value="F:I-SMAD binding"/>
    <property type="evidence" value="ECO:0007669"/>
    <property type="project" value="TreeGrafter"/>
</dbReference>
<reference evidence="5" key="1">
    <citation type="submission" date="2020-11" db="EMBL/GenBank/DDBJ databases">
        <authorList>
            <person name="Tran Van P."/>
        </authorList>
    </citation>
    <scope>NUCLEOTIDE SEQUENCE</scope>
</reference>
<protein>
    <recommendedName>
        <fullName evidence="4">MH2 domain-containing protein</fullName>
    </recommendedName>
</protein>
<keyword evidence="6" id="KW-1185">Reference proteome</keyword>
<feature type="region of interest" description="Disordered" evidence="3">
    <location>
        <begin position="89"/>
        <end position="110"/>
    </location>
</feature>
<evidence type="ECO:0000256" key="2">
    <source>
        <dbReference type="ARBA" id="ARBA00023163"/>
    </source>
</evidence>
<dbReference type="GO" id="GO:0030154">
    <property type="term" value="P:cell differentiation"/>
    <property type="evidence" value="ECO:0007669"/>
    <property type="project" value="TreeGrafter"/>
</dbReference>